<dbReference type="RefSeq" id="WP_119552477.1">
    <property type="nucleotide sequence ID" value="NZ_QXMN01000003.1"/>
</dbReference>
<feature type="compositionally biased region" description="Pro residues" evidence="1">
    <location>
        <begin position="68"/>
        <end position="81"/>
    </location>
</feature>
<organism evidence="2 3">
    <name type="scientific">Acidovorax cavernicola</name>
    <dbReference type="NCBI Taxonomy" id="1675792"/>
    <lineage>
        <taxon>Bacteria</taxon>
        <taxon>Pseudomonadati</taxon>
        <taxon>Pseudomonadota</taxon>
        <taxon>Betaproteobacteria</taxon>
        <taxon>Burkholderiales</taxon>
        <taxon>Comamonadaceae</taxon>
        <taxon>Acidovorax</taxon>
    </lineage>
</organism>
<accession>A0A9X8GX95</accession>
<comment type="caution">
    <text evidence="2">The sequence shown here is derived from an EMBL/GenBank/DDBJ whole genome shotgun (WGS) entry which is preliminary data.</text>
</comment>
<evidence type="ECO:0000256" key="1">
    <source>
        <dbReference type="SAM" id="MobiDB-lite"/>
    </source>
</evidence>
<proteinExistence type="predicted"/>
<keyword evidence="3" id="KW-1185">Reference proteome</keyword>
<dbReference type="OrthoDB" id="8859217at2"/>
<reference evidence="2 3" key="1">
    <citation type="submission" date="2018-09" db="EMBL/GenBank/DDBJ databases">
        <title>Acidovorax cavernicola nov. sp. isolated from Gruta de las Maravillas (Aracena, Spain).</title>
        <authorList>
            <person name="Jurado V."/>
            <person name="Gutierrez-Patricio S."/>
            <person name="Gonzalez-Pimentel J.L."/>
            <person name="Miller A.Z."/>
            <person name="Laiz L."/>
            <person name="Saiz-Jimenez C."/>
        </authorList>
    </citation>
    <scope>NUCLEOTIDE SEQUENCE [LARGE SCALE GENOMIC DNA]</scope>
    <source>
        <strain evidence="2 3">1011MAR4D40.2</strain>
    </source>
</reference>
<dbReference type="AlphaFoldDB" id="A0A9X8GX95"/>
<gene>
    <name evidence="2" type="ORF">D3H34_05820</name>
</gene>
<sequence length="337" mass="35956">MVGRFRKFLEGLGLGKAQDEAQVPTPASAASEPAPPPAAPSALRYTFDVKLAQPMARLDAAPWAATPTNPPAPPVEDPPPQFDATPDLPVPFGYKTCWFAVRASDPAEVLDVLGWAAQGQANWTTGVAAAYHRAPGAQVPWVFASPPVDGWVLLVGGGLPYPVVYPEDRLDGIGQAFDTIFTRLTDHFGEAQFFGSHRVADFVAWARARRGEPGRQFSYVGSSGEVHANVGAQSAEEAALGFAVLDGLAPVDARDRLSELLEEEIAREDALVASGMSRRDAGRQVRPRGRGVMPGEEDVTALAAAWSIDPTQLEMPDRGHVPGVGWVARLPQDLVRA</sequence>
<name>A0A9X8GX95_9BURK</name>
<evidence type="ECO:0000313" key="2">
    <source>
        <dbReference type="EMBL" id="RIX84221.1"/>
    </source>
</evidence>
<dbReference type="EMBL" id="QXMN01000003">
    <property type="protein sequence ID" value="RIX84221.1"/>
    <property type="molecule type" value="Genomic_DNA"/>
</dbReference>
<feature type="region of interest" description="Disordered" evidence="1">
    <location>
        <begin position="15"/>
        <end position="41"/>
    </location>
</feature>
<protein>
    <submittedName>
        <fullName evidence="2">Uncharacterized protein</fullName>
    </submittedName>
</protein>
<evidence type="ECO:0000313" key="3">
    <source>
        <dbReference type="Proteomes" id="UP000265619"/>
    </source>
</evidence>
<dbReference type="Proteomes" id="UP000265619">
    <property type="component" value="Unassembled WGS sequence"/>
</dbReference>
<feature type="region of interest" description="Disordered" evidence="1">
    <location>
        <begin position="62"/>
        <end position="86"/>
    </location>
</feature>